<dbReference type="InterPro" id="IPR004648">
    <property type="entry name" value="Oligpept_transpt"/>
</dbReference>
<evidence type="ECO:0000313" key="11">
    <source>
        <dbReference type="EMBL" id="RAO73078.1"/>
    </source>
</evidence>
<dbReference type="InterPro" id="IPR004813">
    <property type="entry name" value="OPT"/>
</dbReference>
<dbReference type="Proteomes" id="UP000249363">
    <property type="component" value="Unassembled WGS sequence"/>
</dbReference>
<feature type="transmembrane region" description="Helical" evidence="10">
    <location>
        <begin position="1007"/>
        <end position="1027"/>
    </location>
</feature>
<feature type="transmembrane region" description="Helical" evidence="10">
    <location>
        <begin position="1337"/>
        <end position="1361"/>
    </location>
</feature>
<comment type="subcellular location">
    <subcellularLocation>
        <location evidence="1">Membrane</location>
        <topology evidence="1">Multi-pass membrane protein</topology>
    </subcellularLocation>
</comment>
<evidence type="ECO:0000256" key="10">
    <source>
        <dbReference type="SAM" id="Phobius"/>
    </source>
</evidence>
<feature type="region of interest" description="Disordered" evidence="9">
    <location>
        <begin position="591"/>
        <end position="637"/>
    </location>
</feature>
<feature type="transmembrane region" description="Helical" evidence="10">
    <location>
        <begin position="1088"/>
        <end position="1105"/>
    </location>
</feature>
<reference evidence="11 12" key="1">
    <citation type="journal article" date="2017" name="Biotechnol. Biofuels">
        <title>Differential beta-glucosidase expression as a function of carbon source availability in Talaromyces amestolkiae: a genomic and proteomic approach.</title>
        <authorList>
            <person name="de Eugenio L.I."/>
            <person name="Mendez-Liter J.A."/>
            <person name="Nieto-Dominguez M."/>
            <person name="Alonso L."/>
            <person name="Gil-Munoz J."/>
            <person name="Barriuso J."/>
            <person name="Prieto A."/>
            <person name="Martinez M.J."/>
        </authorList>
    </citation>
    <scope>NUCLEOTIDE SEQUENCE [LARGE SCALE GENOMIC DNA]</scope>
    <source>
        <strain evidence="11 12">CIB</strain>
    </source>
</reference>
<accession>A0A364LBA4</accession>
<evidence type="ECO:0000256" key="6">
    <source>
        <dbReference type="ARBA" id="ARBA00022927"/>
    </source>
</evidence>
<dbReference type="Pfam" id="PF03169">
    <property type="entry name" value="OPT"/>
    <property type="match status" value="1"/>
</dbReference>
<feature type="transmembrane region" description="Helical" evidence="10">
    <location>
        <begin position="852"/>
        <end position="877"/>
    </location>
</feature>
<dbReference type="RefSeq" id="XP_040737592.1">
    <property type="nucleotide sequence ID" value="XM_040881968.1"/>
</dbReference>
<organism evidence="11 12">
    <name type="scientific">Talaromyces amestolkiae</name>
    <dbReference type="NCBI Taxonomy" id="1196081"/>
    <lineage>
        <taxon>Eukaryota</taxon>
        <taxon>Fungi</taxon>
        <taxon>Dikarya</taxon>
        <taxon>Ascomycota</taxon>
        <taxon>Pezizomycotina</taxon>
        <taxon>Eurotiomycetes</taxon>
        <taxon>Eurotiomycetidae</taxon>
        <taxon>Eurotiales</taxon>
        <taxon>Trichocomaceae</taxon>
        <taxon>Talaromyces</taxon>
        <taxon>Talaromyces sect. Talaromyces</taxon>
    </lineage>
</organism>
<evidence type="ECO:0000256" key="1">
    <source>
        <dbReference type="ARBA" id="ARBA00004141"/>
    </source>
</evidence>
<feature type="transmembrane region" description="Helical" evidence="10">
    <location>
        <begin position="922"/>
        <end position="948"/>
    </location>
</feature>
<keyword evidence="3" id="KW-0813">Transport</keyword>
<evidence type="ECO:0000256" key="8">
    <source>
        <dbReference type="ARBA" id="ARBA00023136"/>
    </source>
</evidence>
<evidence type="ECO:0000256" key="7">
    <source>
        <dbReference type="ARBA" id="ARBA00022989"/>
    </source>
</evidence>
<dbReference type="GeneID" id="63798304"/>
<feature type="transmembrane region" description="Helical" evidence="10">
    <location>
        <begin position="677"/>
        <end position="695"/>
    </location>
</feature>
<proteinExistence type="inferred from homology"/>
<evidence type="ECO:0008006" key="13">
    <source>
        <dbReference type="Google" id="ProtNLM"/>
    </source>
</evidence>
<dbReference type="NCBIfam" id="TIGR00728">
    <property type="entry name" value="OPT_sfam"/>
    <property type="match status" value="1"/>
</dbReference>
<keyword evidence="6" id="KW-0653">Protein transport</keyword>
<keyword evidence="8 10" id="KW-0472">Membrane</keyword>
<dbReference type="PANTHER" id="PTHR22601">
    <property type="entry name" value="ISP4 LIKE PROTEIN"/>
    <property type="match status" value="1"/>
</dbReference>
<dbReference type="GO" id="GO:0035673">
    <property type="term" value="F:oligopeptide transmembrane transporter activity"/>
    <property type="evidence" value="ECO:0007669"/>
    <property type="project" value="InterPro"/>
</dbReference>
<gene>
    <name evidence="11" type="ORF">BHQ10_009090</name>
</gene>
<keyword evidence="4 10" id="KW-0812">Transmembrane</keyword>
<keyword evidence="7 10" id="KW-1133">Transmembrane helix</keyword>
<feature type="transmembrane region" description="Helical" evidence="10">
    <location>
        <begin position="1262"/>
        <end position="1281"/>
    </location>
</feature>
<comment type="similarity">
    <text evidence="2">Belongs to the oligopeptide OPT transporter family.</text>
</comment>
<keyword evidence="12" id="KW-1185">Reference proteome</keyword>
<feature type="transmembrane region" description="Helical" evidence="10">
    <location>
        <begin position="889"/>
        <end position="910"/>
    </location>
</feature>
<dbReference type="GO" id="GO:0016020">
    <property type="term" value="C:membrane"/>
    <property type="evidence" value="ECO:0007669"/>
    <property type="project" value="UniProtKB-SubCell"/>
</dbReference>
<evidence type="ECO:0000256" key="9">
    <source>
        <dbReference type="SAM" id="MobiDB-lite"/>
    </source>
</evidence>
<comment type="caution">
    <text evidence="11">The sequence shown here is derived from an EMBL/GenBank/DDBJ whole genome shotgun (WGS) entry which is preliminary data.</text>
</comment>
<name>A0A364LBA4_TALAM</name>
<evidence type="ECO:0000313" key="12">
    <source>
        <dbReference type="Proteomes" id="UP000249363"/>
    </source>
</evidence>
<keyword evidence="5" id="KW-0571">Peptide transport</keyword>
<dbReference type="GO" id="GO:0015031">
    <property type="term" value="P:protein transport"/>
    <property type="evidence" value="ECO:0007669"/>
    <property type="project" value="UniProtKB-KW"/>
</dbReference>
<dbReference type="EMBL" id="MIKG01000022">
    <property type="protein sequence ID" value="RAO73078.1"/>
    <property type="molecule type" value="Genomic_DNA"/>
</dbReference>
<dbReference type="OrthoDB" id="9986677at2759"/>
<evidence type="ECO:0000256" key="2">
    <source>
        <dbReference type="ARBA" id="ARBA00008807"/>
    </source>
</evidence>
<feature type="transmembrane region" description="Helical" evidence="10">
    <location>
        <begin position="707"/>
        <end position="728"/>
    </location>
</feature>
<feature type="compositionally biased region" description="Basic and acidic residues" evidence="9">
    <location>
        <begin position="611"/>
        <end position="627"/>
    </location>
</feature>
<evidence type="ECO:0000256" key="5">
    <source>
        <dbReference type="ARBA" id="ARBA00022856"/>
    </source>
</evidence>
<feature type="transmembrane region" description="Helical" evidence="10">
    <location>
        <begin position="1296"/>
        <end position="1325"/>
    </location>
</feature>
<sequence>MDEITESATGESIIFEMDLDIEEDVDACLAEFVYRVRLGLHEDAYYLAEKILSQHIGYFPVFAELAAFFITRQEVGAASELIIDLAARRIVFLRTDEQEFHQMVALFARHRLYDSTLAALSHKEKLKLETSGSGNGVRALCSPFLEIDYNSIAQLQNIEIRLYDVLVMGQYGSLSDVVGFAFDHIQKLIGLSLLREATEILLYMSVYLHNTGQEYDIVNLYSNLSELLEQRSKTSAANDEIKDVLLTKTMAKTALFIALRGKVQSPPAVGLFEDIDELFQDIEDSTNILFSMIADTKPPRSLINRLLTRWHLWKHPPLAEKDVSVQGRSDVSDATNVEHAREKGVQPLDEKTNLEPTGNYLIEPDGPVYIQKPKAATYIQSSREDVYVQIPQEAVYVQAPEQETYVQGPQETVYVQQPEQVTYVQAAKDTVYVQAPQQVTYVQSPKDTVYVQRPEEVTYVQEPQDTVYVQEPAQITYIQQPQEAVYVHEPKGPVRIYEPEGDVHIYASKAQIHLYEPAEIHIHKSHQNVNVYEHDAHVDKDNGLLHAHDDLEEQEPLPPYTADYKIPEKIVLNQRQKLYEMGVIKSMVEKLPDPPEYTGLTSSEEMGYDNAESHDVLPTPETKETDTKNNTFTSDNDVEHGLKFEPEEEGATTVVETANDLVTKVIHVQDDPNMSVVTFRVIFLGLGLSIFGSVLQEIFYFKPQTIFVSLVFLTVWAYILGDLMAVLIPTSIDWKIGGLHITDGGLLRYLNPGPFNSKEHAAITIMASAAAQSALATEALAAQFLFYGGYPSKGAGIFIVLTSQLLGFGVTGLLRDVLVFPTKMIWPMTIPVSSLLETIHRDRKETKRKMRIWYAVFLAVFLWELFPEYIFTTLIGISVFCLADQHNLFFTNFFGGATGNEGLGVLNISLDWNYIAPFFNPLWYPLQSTVNTLIGIIGCYALLIGLYYGNVWEAKSLPFMSQNLFNLTDTNSTTYNIYNQSLILNQNFEIDNTKLEAEGLPHLTATYLAYLLTTNMGMTATIVYMLLWNRDDLKAAWSWAHPSQIRKNFSLQRLQFWRNQETPEERLQRKQDDSTLDPHYKLMLRNKYAEVPLWWWGLVLVLSWASTLPWWGFLVSTFFTFIFVLFFGSQMGMTGFQFNQQPICQMLAGYMFPGRPLANFYFTCFTFNATQQAQLLAKDLRLAQYSHLPPRITFAVQIAGCIVGGLMNWVIMDTIVAAQEPLLISIQGSSIWSGQNIQQFNSLAIAWSIAPKLFSIGARYEWVTIVFLLGFLVPVPAYIMYKITGNRLWGYLNPSIILWFMGNLFVGINSGFTTFFIVAFVFQWYIRKYHPRFFVEWNYLISAALDGGTQIMVFILTFAVAGGSGTAHPFPTWAGNPDLSLHNTDYCMVNPANQ</sequence>
<feature type="transmembrane region" description="Helical" evidence="10">
    <location>
        <begin position="795"/>
        <end position="814"/>
    </location>
</feature>
<feature type="transmembrane region" description="Helical" evidence="10">
    <location>
        <begin position="1111"/>
        <end position="1128"/>
    </location>
</feature>
<evidence type="ECO:0000256" key="4">
    <source>
        <dbReference type="ARBA" id="ARBA00022692"/>
    </source>
</evidence>
<protein>
    <recommendedName>
        <fullName evidence="13">OPT family small oligopeptide transporter</fullName>
    </recommendedName>
</protein>
<evidence type="ECO:0000256" key="3">
    <source>
        <dbReference type="ARBA" id="ARBA00022448"/>
    </source>
</evidence>